<dbReference type="AlphaFoldDB" id="A0A4Q5KKV1"/>
<evidence type="ECO:0000313" key="1">
    <source>
        <dbReference type="EMBL" id="RYU45884.1"/>
    </source>
</evidence>
<sequence length="99" mass="11091">MKWNQLLDLLKSSLPLGSITTYGELSDHLFGHREGGQSVRSMLQAAVDSDFTNSRFTNRVIYTNGKVADVNGQIYQLEAEGIEIKDNRVDLSKVKLVTF</sequence>
<proteinExistence type="predicted"/>
<keyword evidence="4" id="KW-1185">Reference proteome</keyword>
<dbReference type="Proteomes" id="UP000294166">
    <property type="component" value="Unassembled WGS sequence"/>
</dbReference>
<dbReference type="RefSeq" id="WP_072055739.1">
    <property type="nucleotide sequence ID" value="NZ_SEZK01000121.1"/>
</dbReference>
<name>A0A4Q5KKV1_9GAMM</name>
<evidence type="ECO:0000313" key="2">
    <source>
        <dbReference type="EMBL" id="RYU58833.1"/>
    </source>
</evidence>
<dbReference type="Proteomes" id="UP000294063">
    <property type="component" value="Unassembled WGS sequence"/>
</dbReference>
<dbReference type="Gene3D" id="1.10.10.10">
    <property type="entry name" value="Winged helix-like DNA-binding domain superfamily/Winged helix DNA-binding domain"/>
    <property type="match status" value="1"/>
</dbReference>
<evidence type="ECO:0000313" key="3">
    <source>
        <dbReference type="Proteomes" id="UP000294063"/>
    </source>
</evidence>
<evidence type="ECO:0000313" key="4">
    <source>
        <dbReference type="Proteomes" id="UP000294166"/>
    </source>
</evidence>
<gene>
    <name evidence="2" type="ORF">ERW53_20350</name>
    <name evidence="1" type="ORF">ERW57_19510</name>
</gene>
<accession>A0A4Q5KKV1</accession>
<organism evidence="1 3">
    <name type="scientific">Aliivibrio finisterrensis</name>
    <dbReference type="NCBI Taxonomy" id="511998"/>
    <lineage>
        <taxon>Bacteria</taxon>
        <taxon>Pseudomonadati</taxon>
        <taxon>Pseudomonadota</taxon>
        <taxon>Gammaproteobacteria</taxon>
        <taxon>Vibrionales</taxon>
        <taxon>Vibrionaceae</taxon>
        <taxon>Aliivibrio</taxon>
    </lineage>
</organism>
<protein>
    <recommendedName>
        <fullName evidence="5">MGMT family protein</fullName>
    </recommendedName>
</protein>
<evidence type="ECO:0008006" key="5">
    <source>
        <dbReference type="Google" id="ProtNLM"/>
    </source>
</evidence>
<dbReference type="EMBL" id="SEZN01000080">
    <property type="protein sequence ID" value="RYU58833.1"/>
    <property type="molecule type" value="Genomic_DNA"/>
</dbReference>
<dbReference type="EMBL" id="SEZK01000121">
    <property type="protein sequence ID" value="RYU45884.1"/>
    <property type="molecule type" value="Genomic_DNA"/>
</dbReference>
<comment type="caution">
    <text evidence="1">The sequence shown here is derived from an EMBL/GenBank/DDBJ whole genome shotgun (WGS) entry which is preliminary data.</text>
</comment>
<dbReference type="InterPro" id="IPR036388">
    <property type="entry name" value="WH-like_DNA-bd_sf"/>
</dbReference>
<reference evidence="3 4" key="1">
    <citation type="submission" date="2019-02" db="EMBL/GenBank/DDBJ databases">
        <title>Genome sequences of Aliivibrio finisterrensis strains from farmed Atlantic salmon.</title>
        <authorList>
            <person name="Bowman J.P."/>
        </authorList>
    </citation>
    <scope>NUCLEOTIDE SEQUENCE [LARGE SCALE GENOMIC DNA]</scope>
    <source>
        <strain evidence="2 4">A21</strain>
        <strain evidence="1 3">A46</strain>
    </source>
</reference>